<reference evidence="2 3" key="1">
    <citation type="submission" date="2024-11" db="EMBL/GenBank/DDBJ databases">
        <title>The Natural Products Discovery Center: Release of the First 8490 Sequenced Strains for Exploring Actinobacteria Biosynthetic Diversity.</title>
        <authorList>
            <person name="Kalkreuter E."/>
            <person name="Kautsar S.A."/>
            <person name="Yang D."/>
            <person name="Bader C.D."/>
            <person name="Teijaro C.N."/>
            <person name="Fluegel L."/>
            <person name="Davis C.M."/>
            <person name="Simpson J.R."/>
            <person name="Lauterbach L."/>
            <person name="Steele A.D."/>
            <person name="Gui C."/>
            <person name="Meng S."/>
            <person name="Li G."/>
            <person name="Viehrig K."/>
            <person name="Ye F."/>
            <person name="Su P."/>
            <person name="Kiefer A.F."/>
            <person name="Nichols A."/>
            <person name="Cepeda A.J."/>
            <person name="Yan W."/>
            <person name="Fan B."/>
            <person name="Jiang Y."/>
            <person name="Adhikari A."/>
            <person name="Zheng C.-J."/>
            <person name="Schuster L."/>
            <person name="Cowan T.M."/>
            <person name="Smanski M.J."/>
            <person name="Chevrette M.G."/>
            <person name="De Carvalho L.P.S."/>
            <person name="Shen B."/>
        </authorList>
    </citation>
    <scope>NUCLEOTIDE SEQUENCE [LARGE SCALE GENOMIC DNA]</scope>
    <source>
        <strain evidence="2 3">NPDC078403</strain>
    </source>
</reference>
<evidence type="ECO:0008006" key="4">
    <source>
        <dbReference type="Google" id="ProtNLM"/>
    </source>
</evidence>
<evidence type="ECO:0000256" key="1">
    <source>
        <dbReference type="SAM" id="Phobius"/>
    </source>
</evidence>
<dbReference type="Proteomes" id="UP001620262">
    <property type="component" value="Unassembled WGS sequence"/>
</dbReference>
<accession>A0ABW8L2L0</accession>
<sequence length="283" mass="32105">MESEDKKNEKFTIEWFAKLIGLIAIIAGIFGVSFQKGMIMSMNLGNLSGNYELREVFNSAVLGFFFAFNRFADMSFWQLLPKMLWIAIPFLVLGFLASYLFKNEKAIKKKLNIVDFSPAAVRERILKSYWFSSIAGGVFGVLIAFIGAAAWYLIFTAIAVLLLPSVMGYLLGAAYIDREMDNPPCRVLSEKMMEQKRIRQCTQVTIKGKKVMGEIVLENKDAYFIQQNSSFLYITKNGDNCVYSIHSETKDIENREKFAFDDSSIKQLCLGINNKNKLSVAEN</sequence>
<feature type="transmembrane region" description="Helical" evidence="1">
    <location>
        <begin position="152"/>
        <end position="176"/>
    </location>
</feature>
<keyword evidence="1" id="KW-0472">Membrane</keyword>
<comment type="caution">
    <text evidence="2">The sequence shown here is derived from an EMBL/GenBank/DDBJ whole genome shotgun (WGS) entry which is preliminary data.</text>
</comment>
<protein>
    <recommendedName>
        <fullName evidence="4">DUF3784 domain-containing protein</fullName>
    </recommendedName>
</protein>
<evidence type="ECO:0000313" key="2">
    <source>
        <dbReference type="EMBL" id="MFK3866264.1"/>
    </source>
</evidence>
<gene>
    <name evidence="2" type="ORF">ACI2JU_20645</name>
</gene>
<keyword evidence="1" id="KW-0812">Transmembrane</keyword>
<feature type="transmembrane region" description="Helical" evidence="1">
    <location>
        <begin position="15"/>
        <end position="34"/>
    </location>
</feature>
<evidence type="ECO:0000313" key="3">
    <source>
        <dbReference type="Proteomes" id="UP001620262"/>
    </source>
</evidence>
<name>A0ABW8L2L0_9GAMM</name>
<dbReference type="EMBL" id="JBJDOT010000041">
    <property type="protein sequence ID" value="MFK3866264.1"/>
    <property type="molecule type" value="Genomic_DNA"/>
</dbReference>
<keyword evidence="3" id="KW-1185">Reference proteome</keyword>
<feature type="transmembrane region" description="Helical" evidence="1">
    <location>
        <begin position="129"/>
        <end position="146"/>
    </location>
</feature>
<organism evidence="2 3">
    <name type="scientific">Pseudoalteromonas rhizosphaerae</name>
    <dbReference type="NCBI Taxonomy" id="2518973"/>
    <lineage>
        <taxon>Bacteria</taxon>
        <taxon>Pseudomonadati</taxon>
        <taxon>Pseudomonadota</taxon>
        <taxon>Gammaproteobacteria</taxon>
        <taxon>Alteromonadales</taxon>
        <taxon>Pseudoalteromonadaceae</taxon>
        <taxon>Pseudoalteromonas</taxon>
    </lineage>
</organism>
<keyword evidence="1" id="KW-1133">Transmembrane helix</keyword>
<dbReference type="RefSeq" id="WP_404676375.1">
    <property type="nucleotide sequence ID" value="NZ_JBJDOT010000041.1"/>
</dbReference>
<proteinExistence type="predicted"/>
<feature type="transmembrane region" description="Helical" evidence="1">
    <location>
        <begin position="84"/>
        <end position="101"/>
    </location>
</feature>